<feature type="region of interest" description="Disordered" evidence="3">
    <location>
        <begin position="1755"/>
        <end position="1824"/>
    </location>
</feature>
<protein>
    <recommendedName>
        <fullName evidence="4">EF-hand domain-containing protein</fullName>
    </recommendedName>
</protein>
<feature type="compositionally biased region" description="Basic and acidic residues" evidence="3">
    <location>
        <begin position="869"/>
        <end position="878"/>
    </location>
</feature>
<feature type="compositionally biased region" description="Low complexity" evidence="3">
    <location>
        <begin position="757"/>
        <end position="772"/>
    </location>
</feature>
<dbReference type="Pfam" id="PF13499">
    <property type="entry name" value="EF-hand_7"/>
    <property type="match status" value="1"/>
</dbReference>
<feature type="region of interest" description="Disordered" evidence="3">
    <location>
        <begin position="701"/>
        <end position="738"/>
    </location>
</feature>
<dbReference type="PANTHER" id="PTHR31791">
    <property type="entry name" value="FRIGIDA-LIKE PROTEIN 3-RELATED"/>
    <property type="match status" value="1"/>
</dbReference>
<feature type="compositionally biased region" description="Basic residues" evidence="3">
    <location>
        <begin position="716"/>
        <end position="737"/>
    </location>
</feature>
<feature type="region of interest" description="Disordered" evidence="3">
    <location>
        <begin position="869"/>
        <end position="1004"/>
    </location>
</feature>
<gene>
    <name evidence="5" type="ORF">TrVE_jg14177</name>
</gene>
<evidence type="ECO:0000256" key="3">
    <source>
        <dbReference type="SAM" id="MobiDB-lite"/>
    </source>
</evidence>
<sequence length="1824" mass="208436">MDSASSVTGTPVTQPINPSSSPPISPPAEYGADSPDSSNPPPTSSTSQFTPHEREPIERFTTPQWTPGVPGLISPDAQPTLDPNNEHDLGLNLTADHDSPSSPDPDPAAAAAATTTTTTTTAATTTPAPLINPELELEKEQLIKEQAEVEERLKLQLEAEAAAAAEIEEIKRRNRQIKEALNASLSKTPELKGKVKEEEEELQRIKEEEERVKNQNEELRKEIEAMSSKIKLEHEMYLEQQTKADAAKELAEQRAKELEAEREELRRQKAAFEEQKRQEEETRRQLENVSKMQAEELKQIKMHNAKLLDRSVKLQCWARQYFARQKVKARVWEIAMERHLRETSSVVVERIVRGFLGRRRVAFLLHEKYIALLNSTALSIQCWLRICFARRKSERVKARFMALRLREIERQEELERLQTADEARKREEERKEAQRQREEQLRRWEQEQVERNLSYVARRVVRSHLQKLSSKASSLISLRETVLCLRRFPEDLALQADGCEFVYRASAKSAPSCQFLLEEGVAEILQKAMETYDDETIQSSCKGMEKLLSVADDLKRAMPDAFRADLAKLKKAEGMVLPAYHDFWDGCFERANRLDEESVEEEESNQEDSFAAFEGSVESPHQNSASLDPFPNYSISPENSSFMRSIFEDKAKPQFDLSQRMKTPPIMPPPLQPTDIEEMKKSVKYKLMVEEEKKDSFEVYPSGAFTHTPYAIPLSKKNKNKSKKKKRSGVFEKKKKTTAAVAVAVAVAVMAEDRQEVQQQEQQEQQEQTQPEASITSVLTDPRAERSPEPDPLRPHTASGVTRQRPDPISRKDSANNEVLYYPEGEVMIVSDFHPAPDPIRRRDSANNEVLFHSEGEMMIVANDHGELDEVASKDLDPRTSPSPGSTGSIAFFDNNSKVSPPPSNAGSRPTTSPYQNLRGADEARSAAAGSRFTQDFKPWGNDNHNDNDNDNDNYNDVLMSARGGDVSKSAKLKPSSRGEKKRRSKRDKDKTLPKPPKTPPPLTMEEFQAKQLSPKAAAGPVAETLHKHSTVQKIFEAAAPPRQIVKNRYMGSIGASAGASADASSSPKHGGGGGGGGGVQKGLGRRHSIRDMAAIFKILDDQDVGLIPAAKFSSALQAMSSLSVEKAEVETMLNDFGVDMTKDHIDYNEFLSTGTVLRIKKHTLNSTAVPFSPWKNQLVRPPPERSAHINVMWEKHVKWYQKRKEHAVLWLLKRAVAAQSYNKRQVKVRDFLIHRGRQALAWSELQLKAKIQLQHFTKQMRDAKDLRRLVNKARKHGVKQLMAHRGLCRMVRHDVIQRLIASHDQRNYNKIYYLGYKNKIAFEYLLEVGRHSVRHYLQQQEHVIWLHQFAERAKVHYLKCVENYEWLDSRSNRALKTWAKKDFECAKLVRTGNKYIRVWEHKKRALRDTHEWGVRAIKHCELIDEAIVYLGNRGQVALEYEERHSEATAFLLDWGYRAGHHAVVQEDSRAWLRKRVQEVQAIKRKQDDAQAFLLKAGKHAKRHVNSCDKARSFLATRVELSRQRQVRQAEARLDLNMFTDDARAILHKQALVQNCPGIIKETEKKIKVEDKEKDKARKGLPAQERFREEMKDAFMYFDTDDSGEIDKVEFRHLLSSGHLIHVPADEVDDSYAQIDKDGSGGVDFEEFFAWFQYEYSHDKQHGKMEDFRISKVIPLKQRATRLLLAKFVEGELEDDFGTKVPAPGQGVVTIDGFDDRWWLDEVEKQKEPFGFYLKRKEGLRILEEKRLQKAKEEAKEAARQKEANMTHEEKVARRKQQEAEKALKVEEMKERLAEKKKKNIEEQKKAMEEEEKGADVDCEEDAS</sequence>
<feature type="coiled-coil region" evidence="2">
    <location>
        <begin position="410"/>
        <end position="450"/>
    </location>
</feature>
<keyword evidence="2" id="KW-0175">Coiled coil</keyword>
<dbReference type="InterPro" id="IPR018247">
    <property type="entry name" value="EF_Hand_1_Ca_BS"/>
</dbReference>
<keyword evidence="1" id="KW-0106">Calcium</keyword>
<name>A0A9W7FD36_9STRA</name>
<evidence type="ECO:0000313" key="6">
    <source>
        <dbReference type="Proteomes" id="UP001165160"/>
    </source>
</evidence>
<dbReference type="CDD" id="cd00051">
    <property type="entry name" value="EFh"/>
    <property type="match status" value="1"/>
</dbReference>
<dbReference type="EMBL" id="BRXX01000408">
    <property type="protein sequence ID" value="GMI09941.1"/>
    <property type="molecule type" value="Genomic_DNA"/>
</dbReference>
<feature type="region of interest" description="Disordered" evidence="3">
    <location>
        <begin position="1056"/>
        <end position="1084"/>
    </location>
</feature>
<feature type="compositionally biased region" description="Polar residues" evidence="3">
    <location>
        <begin position="1"/>
        <end position="14"/>
    </location>
</feature>
<evidence type="ECO:0000256" key="1">
    <source>
        <dbReference type="ARBA" id="ARBA00022837"/>
    </source>
</evidence>
<dbReference type="Gene3D" id="1.10.238.10">
    <property type="entry name" value="EF-hand"/>
    <property type="match status" value="2"/>
</dbReference>
<feature type="compositionally biased region" description="Acidic residues" evidence="3">
    <location>
        <begin position="1809"/>
        <end position="1824"/>
    </location>
</feature>
<feature type="region of interest" description="Disordered" evidence="3">
    <location>
        <begin position="756"/>
        <end position="816"/>
    </location>
</feature>
<feature type="region of interest" description="Disordered" evidence="3">
    <location>
        <begin position="1"/>
        <end position="133"/>
    </location>
</feature>
<feature type="region of interest" description="Disordered" evidence="3">
    <location>
        <begin position="595"/>
        <end position="630"/>
    </location>
</feature>
<feature type="compositionally biased region" description="Basic and acidic residues" evidence="3">
    <location>
        <begin position="84"/>
        <end position="99"/>
    </location>
</feature>
<comment type="caution">
    <text evidence="5">The sequence shown here is derived from an EMBL/GenBank/DDBJ whole genome shotgun (WGS) entry which is preliminary data.</text>
</comment>
<dbReference type="SUPFAM" id="SSF47473">
    <property type="entry name" value="EF-hand"/>
    <property type="match status" value="1"/>
</dbReference>
<dbReference type="Proteomes" id="UP001165160">
    <property type="component" value="Unassembled WGS sequence"/>
</dbReference>
<feature type="compositionally biased region" description="Low complexity" evidence="3">
    <location>
        <begin position="880"/>
        <end position="889"/>
    </location>
</feature>
<feature type="compositionally biased region" description="Gly residues" evidence="3">
    <location>
        <begin position="1070"/>
        <end position="1082"/>
    </location>
</feature>
<feature type="compositionally biased region" description="Basic and acidic residues" evidence="3">
    <location>
        <begin position="804"/>
        <end position="815"/>
    </location>
</feature>
<reference evidence="6" key="1">
    <citation type="journal article" date="2023" name="Commun. Biol.">
        <title>Genome analysis of Parmales, the sister group of diatoms, reveals the evolutionary specialization of diatoms from phago-mixotrophs to photoautotrophs.</title>
        <authorList>
            <person name="Ban H."/>
            <person name="Sato S."/>
            <person name="Yoshikawa S."/>
            <person name="Yamada K."/>
            <person name="Nakamura Y."/>
            <person name="Ichinomiya M."/>
            <person name="Sato N."/>
            <person name="Blanc-Mathieu R."/>
            <person name="Endo H."/>
            <person name="Kuwata A."/>
            <person name="Ogata H."/>
        </authorList>
    </citation>
    <scope>NUCLEOTIDE SEQUENCE [LARGE SCALE GENOMIC DNA]</scope>
    <source>
        <strain evidence="6">NIES 3699</strain>
    </source>
</reference>
<dbReference type="GO" id="GO:0005509">
    <property type="term" value="F:calcium ion binding"/>
    <property type="evidence" value="ECO:0007669"/>
    <property type="project" value="InterPro"/>
</dbReference>
<accession>A0A9W7FD36</accession>
<dbReference type="PROSITE" id="PS50222">
    <property type="entry name" value="EF_HAND_2"/>
    <property type="match status" value="2"/>
</dbReference>
<keyword evidence="6" id="KW-1185">Reference proteome</keyword>
<dbReference type="InterPro" id="IPR002048">
    <property type="entry name" value="EF_hand_dom"/>
</dbReference>
<feature type="compositionally biased region" description="Basic and acidic residues" evidence="3">
    <location>
        <begin position="782"/>
        <end position="794"/>
    </location>
</feature>
<evidence type="ECO:0000259" key="4">
    <source>
        <dbReference type="PROSITE" id="PS50222"/>
    </source>
</evidence>
<feature type="compositionally biased region" description="Low complexity" evidence="3">
    <location>
        <begin position="107"/>
        <end position="129"/>
    </location>
</feature>
<feature type="compositionally biased region" description="Low complexity" evidence="3">
    <location>
        <begin position="1056"/>
        <end position="1067"/>
    </location>
</feature>
<feature type="domain" description="EF-hand" evidence="4">
    <location>
        <begin position="1586"/>
        <end position="1621"/>
    </location>
</feature>
<feature type="compositionally biased region" description="Pro residues" evidence="3">
    <location>
        <begin position="994"/>
        <end position="1003"/>
    </location>
</feature>
<feature type="domain" description="EF-hand" evidence="4">
    <location>
        <begin position="1623"/>
        <end position="1658"/>
    </location>
</feature>
<evidence type="ECO:0000313" key="5">
    <source>
        <dbReference type="EMBL" id="GMI09941.1"/>
    </source>
</evidence>
<dbReference type="PANTHER" id="PTHR31791:SF4">
    <property type="entry name" value="FRIGIDA-LIKE PROTEIN 3"/>
    <property type="match status" value="1"/>
</dbReference>
<feature type="compositionally biased region" description="Acidic residues" evidence="3">
    <location>
        <begin position="597"/>
        <end position="606"/>
    </location>
</feature>
<feature type="compositionally biased region" description="Basic and acidic residues" evidence="3">
    <location>
        <begin position="1755"/>
        <end position="1808"/>
    </location>
</feature>
<evidence type="ECO:0000256" key="2">
    <source>
        <dbReference type="SAM" id="Coils"/>
    </source>
</evidence>
<dbReference type="SMART" id="SM00054">
    <property type="entry name" value="EFh"/>
    <property type="match status" value="2"/>
</dbReference>
<dbReference type="InterPro" id="IPR011992">
    <property type="entry name" value="EF-hand-dom_pair"/>
</dbReference>
<organism evidence="5 6">
    <name type="scientific">Triparma verrucosa</name>
    <dbReference type="NCBI Taxonomy" id="1606542"/>
    <lineage>
        <taxon>Eukaryota</taxon>
        <taxon>Sar</taxon>
        <taxon>Stramenopiles</taxon>
        <taxon>Ochrophyta</taxon>
        <taxon>Bolidophyceae</taxon>
        <taxon>Parmales</taxon>
        <taxon>Triparmaceae</taxon>
        <taxon>Triparma</taxon>
    </lineage>
</organism>
<dbReference type="PROSITE" id="PS00018">
    <property type="entry name" value="EF_HAND_1"/>
    <property type="match status" value="1"/>
</dbReference>
<proteinExistence type="predicted"/>
<feature type="compositionally biased region" description="Polar residues" evidence="3">
    <location>
        <begin position="894"/>
        <end position="916"/>
    </location>
</feature>